<feature type="compositionally biased region" description="Polar residues" evidence="2">
    <location>
        <begin position="73"/>
        <end position="96"/>
    </location>
</feature>
<protein>
    <recommendedName>
        <fullName evidence="4">Peptidase S1 domain-containing protein</fullName>
    </recommendedName>
</protein>
<dbReference type="EMBL" id="CP001344">
    <property type="protein sequence ID" value="ACL44214.1"/>
    <property type="molecule type" value="Genomic_DNA"/>
</dbReference>
<dbReference type="KEGG" id="cyn:Cyan7425_1847"/>
<dbReference type="Gene3D" id="2.40.10.10">
    <property type="entry name" value="Trypsin-like serine proteases"/>
    <property type="match status" value="2"/>
</dbReference>
<dbReference type="InterPro" id="IPR018114">
    <property type="entry name" value="TRYPSIN_HIS"/>
</dbReference>
<proteinExistence type="predicted"/>
<gene>
    <name evidence="5" type="ordered locus">Cyan7425_1847</name>
</gene>
<name>B8HSA8_CYAP4</name>
<accession>B8HSA8</accession>
<dbReference type="HOGENOM" id="CLU_684608_0_0_3"/>
<dbReference type="PROSITE" id="PS00134">
    <property type="entry name" value="TRYPSIN_HIS"/>
    <property type="match status" value="1"/>
</dbReference>
<dbReference type="InterPro" id="IPR001254">
    <property type="entry name" value="Trypsin_dom"/>
</dbReference>
<dbReference type="InterPro" id="IPR009003">
    <property type="entry name" value="Peptidase_S1_PA"/>
</dbReference>
<dbReference type="InterPro" id="IPR050966">
    <property type="entry name" value="Glutamyl_endopeptidase"/>
</dbReference>
<dbReference type="PANTHER" id="PTHR15462">
    <property type="entry name" value="SERINE PROTEASE"/>
    <property type="match status" value="1"/>
</dbReference>
<evidence type="ECO:0000256" key="1">
    <source>
        <dbReference type="ARBA" id="ARBA00022729"/>
    </source>
</evidence>
<organism evidence="5">
    <name type="scientific">Cyanothece sp. (strain PCC 7425 / ATCC 29141)</name>
    <dbReference type="NCBI Taxonomy" id="395961"/>
    <lineage>
        <taxon>Bacteria</taxon>
        <taxon>Bacillati</taxon>
        <taxon>Cyanobacteriota</taxon>
        <taxon>Cyanophyceae</taxon>
        <taxon>Gomontiellales</taxon>
        <taxon>Cyanothecaceae</taxon>
        <taxon>Cyanothece</taxon>
    </lineage>
</organism>
<evidence type="ECO:0000256" key="3">
    <source>
        <dbReference type="SAM" id="SignalP"/>
    </source>
</evidence>
<dbReference type="PROSITE" id="PS50240">
    <property type="entry name" value="TRYPSIN_DOM"/>
    <property type="match status" value="1"/>
</dbReference>
<reference evidence="5" key="1">
    <citation type="submission" date="2009-01" db="EMBL/GenBank/DDBJ databases">
        <title>Complete sequence of chromosome Cyanothece sp. PCC 7425.</title>
        <authorList>
            <consortium name="US DOE Joint Genome Institute"/>
            <person name="Lucas S."/>
            <person name="Copeland A."/>
            <person name="Lapidus A."/>
            <person name="Glavina del Rio T."/>
            <person name="Dalin E."/>
            <person name="Tice H."/>
            <person name="Bruce D."/>
            <person name="Goodwin L."/>
            <person name="Pitluck S."/>
            <person name="Sims D."/>
            <person name="Meineke L."/>
            <person name="Brettin T."/>
            <person name="Detter J.C."/>
            <person name="Han C."/>
            <person name="Larimer F."/>
            <person name="Land M."/>
            <person name="Hauser L."/>
            <person name="Kyrpides N."/>
            <person name="Ovchinnikova G."/>
            <person name="Liberton M."/>
            <person name="Stoeckel J."/>
            <person name="Banerjee A."/>
            <person name="Singh A."/>
            <person name="Page L."/>
            <person name="Sato H."/>
            <person name="Zhao L."/>
            <person name="Sherman L."/>
            <person name="Pakrasi H."/>
            <person name="Richardson P."/>
        </authorList>
    </citation>
    <scope>NUCLEOTIDE SEQUENCE</scope>
    <source>
        <strain evidence="5">PCC 7425</strain>
    </source>
</reference>
<dbReference type="OrthoDB" id="513782at2"/>
<dbReference type="eggNOG" id="COG3591">
    <property type="taxonomic scope" value="Bacteria"/>
</dbReference>
<dbReference type="STRING" id="395961.Cyan7425_1847"/>
<dbReference type="GO" id="GO:0006508">
    <property type="term" value="P:proteolysis"/>
    <property type="evidence" value="ECO:0007669"/>
    <property type="project" value="InterPro"/>
</dbReference>
<dbReference type="SUPFAM" id="SSF50494">
    <property type="entry name" value="Trypsin-like serine proteases"/>
    <property type="match status" value="1"/>
</dbReference>
<evidence type="ECO:0000256" key="2">
    <source>
        <dbReference type="SAM" id="MobiDB-lite"/>
    </source>
</evidence>
<dbReference type="PANTHER" id="PTHR15462:SF19">
    <property type="entry name" value="PEPTIDASE S1 DOMAIN-CONTAINING PROTEIN"/>
    <property type="match status" value="1"/>
</dbReference>
<evidence type="ECO:0000313" key="5">
    <source>
        <dbReference type="EMBL" id="ACL44214.1"/>
    </source>
</evidence>
<feature type="domain" description="Peptidase S1" evidence="4">
    <location>
        <begin position="121"/>
        <end position="371"/>
    </location>
</feature>
<dbReference type="GO" id="GO:0004252">
    <property type="term" value="F:serine-type endopeptidase activity"/>
    <property type="evidence" value="ECO:0007669"/>
    <property type="project" value="InterPro"/>
</dbReference>
<dbReference type="InterPro" id="IPR043504">
    <property type="entry name" value="Peptidase_S1_PA_chymotrypsin"/>
</dbReference>
<evidence type="ECO:0000259" key="4">
    <source>
        <dbReference type="PROSITE" id="PS50240"/>
    </source>
</evidence>
<feature type="region of interest" description="Disordered" evidence="2">
    <location>
        <begin position="59"/>
        <end position="96"/>
    </location>
</feature>
<feature type="chain" id="PRO_5002873669" description="Peptidase S1 domain-containing protein" evidence="3">
    <location>
        <begin position="35"/>
        <end position="402"/>
    </location>
</feature>
<keyword evidence="1 3" id="KW-0732">Signal</keyword>
<dbReference type="AlphaFoldDB" id="B8HSA8"/>
<sequence>MLSPHLMSTQFTSLVPLAALVTLSGFLSPLVAQAETDSLINNAAAEPEMSPLAVTQAKPFKNRLRPPNLDTLKPSQQASQNRSGATGEQESTATSRAAGSFGVPFTAKRVSLSPTSVVAPTNGGYLSATYPYSAIGRLTFSAGYCSASLIRRSVIVTAAHCIQDFGSGSNLFRGFTFVPAFYKGAAPYGSWGWQALIRPISWARGTDIGSGAARDNDLAVIALKPKNGKFIGDRTGYLDYGWNNYSFVRSSLTGNLSVAALSTLGYPFLLDLGEMMQRTDGPSFLTTIGGAGQIYQGSTFTGGSSGGPWIANFGYQNPRFSGGATAGRGARNNVVVGVTSWGAPDPNQRKDNFSSQFRQNTRYPRASYGKYGAGNIAALLNALCSGKPAGSTQTYEQLGYCN</sequence>
<feature type="signal peptide" evidence="3">
    <location>
        <begin position="1"/>
        <end position="34"/>
    </location>
</feature>